<dbReference type="SMART" id="SM00220">
    <property type="entry name" value="S_TKc"/>
    <property type="match status" value="1"/>
</dbReference>
<dbReference type="Proteomes" id="UP000324800">
    <property type="component" value="Unassembled WGS sequence"/>
</dbReference>
<dbReference type="Gene3D" id="1.10.510.10">
    <property type="entry name" value="Transferase(Phosphotransferase) domain 1"/>
    <property type="match status" value="1"/>
</dbReference>
<keyword evidence="5" id="KW-0418">Kinase</keyword>
<dbReference type="EMBL" id="SNRW01000875">
    <property type="protein sequence ID" value="KAA6398819.1"/>
    <property type="molecule type" value="Genomic_DNA"/>
</dbReference>
<dbReference type="GO" id="GO:0005524">
    <property type="term" value="F:ATP binding"/>
    <property type="evidence" value="ECO:0007669"/>
    <property type="project" value="UniProtKB-KW"/>
</dbReference>
<feature type="compositionally biased region" description="Basic residues" evidence="3">
    <location>
        <begin position="299"/>
        <end position="309"/>
    </location>
</feature>
<proteinExistence type="predicted"/>
<feature type="non-terminal residue" evidence="5">
    <location>
        <position position="1"/>
    </location>
</feature>
<name>A0A5J4WX18_9EUKA</name>
<feature type="region of interest" description="Disordered" evidence="3">
    <location>
        <begin position="271"/>
        <end position="321"/>
    </location>
</feature>
<protein>
    <submittedName>
        <fullName evidence="5">Putative Serine/threonine-protein kinase 4</fullName>
    </submittedName>
</protein>
<evidence type="ECO:0000313" key="6">
    <source>
        <dbReference type="Proteomes" id="UP000324800"/>
    </source>
</evidence>
<comment type="caution">
    <text evidence="5">The sequence shown here is derived from an EMBL/GenBank/DDBJ whole genome shotgun (WGS) entry which is preliminary data.</text>
</comment>
<dbReference type="PROSITE" id="PS50011">
    <property type="entry name" value="PROTEIN_KINASE_DOM"/>
    <property type="match status" value="1"/>
</dbReference>
<dbReference type="InterPro" id="IPR000719">
    <property type="entry name" value="Prot_kinase_dom"/>
</dbReference>
<dbReference type="GO" id="GO:0004674">
    <property type="term" value="F:protein serine/threonine kinase activity"/>
    <property type="evidence" value="ECO:0007669"/>
    <property type="project" value="TreeGrafter"/>
</dbReference>
<keyword evidence="2" id="KW-0067">ATP-binding</keyword>
<evidence type="ECO:0000313" key="5">
    <source>
        <dbReference type="EMBL" id="KAA6398819.1"/>
    </source>
</evidence>
<dbReference type="InterPro" id="IPR011009">
    <property type="entry name" value="Kinase-like_dom_sf"/>
</dbReference>
<keyword evidence="5" id="KW-0808">Transferase</keyword>
<evidence type="ECO:0000256" key="1">
    <source>
        <dbReference type="ARBA" id="ARBA00022741"/>
    </source>
</evidence>
<gene>
    <name evidence="5" type="ORF">EZS28_005656</name>
</gene>
<feature type="domain" description="Protein kinase" evidence="4">
    <location>
        <begin position="1"/>
        <end position="218"/>
    </location>
</feature>
<evidence type="ECO:0000259" key="4">
    <source>
        <dbReference type="PROSITE" id="PS50011"/>
    </source>
</evidence>
<dbReference type="AlphaFoldDB" id="A0A5J4WX18"/>
<organism evidence="5 6">
    <name type="scientific">Streblomastix strix</name>
    <dbReference type="NCBI Taxonomy" id="222440"/>
    <lineage>
        <taxon>Eukaryota</taxon>
        <taxon>Metamonada</taxon>
        <taxon>Preaxostyla</taxon>
        <taxon>Oxymonadida</taxon>
        <taxon>Streblomastigidae</taxon>
        <taxon>Streblomastix</taxon>
    </lineage>
</organism>
<dbReference type="InterPro" id="IPR050629">
    <property type="entry name" value="STE20/SPS1-PAK"/>
</dbReference>
<feature type="compositionally biased region" description="Acidic residues" evidence="3">
    <location>
        <begin position="278"/>
        <end position="293"/>
    </location>
</feature>
<dbReference type="PANTHER" id="PTHR48012">
    <property type="entry name" value="STERILE20-LIKE KINASE, ISOFORM B-RELATED"/>
    <property type="match status" value="1"/>
</dbReference>
<dbReference type="SUPFAM" id="SSF56112">
    <property type="entry name" value="Protein kinase-like (PK-like)"/>
    <property type="match status" value="1"/>
</dbReference>
<keyword evidence="1" id="KW-0547">Nucleotide-binding</keyword>
<dbReference type="PANTHER" id="PTHR48012:SF2">
    <property type="entry name" value="STERILE20-LIKE KINASE, ISOFORM B"/>
    <property type="match status" value="1"/>
</dbReference>
<dbReference type="Pfam" id="PF00069">
    <property type="entry name" value="Pkinase"/>
    <property type="match status" value="1"/>
</dbReference>
<evidence type="ECO:0000256" key="2">
    <source>
        <dbReference type="ARBA" id="ARBA00022840"/>
    </source>
</evidence>
<accession>A0A5J4WX18</accession>
<sequence length="321" mass="36289">TDALEIYEEIDKLKKLVHPKYVKFVGSWAEGEKTIWIATEPCEYGSVLSTFEATQKGVNEEQLSYILRNVLDVLIYFHSTQRLHRNVKSENVFLCANGDVKMGDFKISATLDKTISKQTTFVGQPYWMAPEMMVDVPYTRKVDIWSLGITAIEMLDGTPPLFNIQPMRAIFLIPENPPPTPKNPEKYSADLLDFIAQCLVKDPAVRKDAKDLMDHPFILKYQNSSGDCLIPLLREVDKAKEQKAKIKELNAAAGTQSVKSEIDEDWLKAMTSGSTYPLDEEESEDSLESQSSDDDIKRTNSKKKKKKKGAMVAKKATVKKK</sequence>
<dbReference type="GO" id="GO:0005737">
    <property type="term" value="C:cytoplasm"/>
    <property type="evidence" value="ECO:0007669"/>
    <property type="project" value="TreeGrafter"/>
</dbReference>
<reference evidence="5 6" key="1">
    <citation type="submission" date="2019-03" db="EMBL/GenBank/DDBJ databases">
        <title>Single cell metagenomics reveals metabolic interactions within the superorganism composed of flagellate Streblomastix strix and complex community of Bacteroidetes bacteria on its surface.</title>
        <authorList>
            <person name="Treitli S.C."/>
            <person name="Kolisko M."/>
            <person name="Husnik F."/>
            <person name="Keeling P."/>
            <person name="Hampl V."/>
        </authorList>
    </citation>
    <scope>NUCLEOTIDE SEQUENCE [LARGE SCALE GENOMIC DNA]</scope>
    <source>
        <strain evidence="5">ST1C</strain>
    </source>
</reference>
<evidence type="ECO:0000256" key="3">
    <source>
        <dbReference type="SAM" id="MobiDB-lite"/>
    </source>
</evidence>